<evidence type="ECO:0000256" key="4">
    <source>
        <dbReference type="ARBA" id="ARBA00022519"/>
    </source>
</evidence>
<dbReference type="Pfam" id="PF00873">
    <property type="entry name" value="ACR_tran"/>
    <property type="match status" value="1"/>
</dbReference>
<dbReference type="PANTHER" id="PTHR32063">
    <property type="match status" value="1"/>
</dbReference>
<organism evidence="9 10">
    <name type="scientific">Parabacteroides distasonis</name>
    <dbReference type="NCBI Taxonomy" id="823"/>
    <lineage>
        <taxon>Bacteria</taxon>
        <taxon>Pseudomonadati</taxon>
        <taxon>Bacteroidota</taxon>
        <taxon>Bacteroidia</taxon>
        <taxon>Bacteroidales</taxon>
        <taxon>Tannerellaceae</taxon>
        <taxon>Parabacteroides</taxon>
    </lineage>
</organism>
<feature type="transmembrane region" description="Helical" evidence="8">
    <location>
        <begin position="539"/>
        <end position="558"/>
    </location>
</feature>
<keyword evidence="7 8" id="KW-0472">Membrane</keyword>
<keyword evidence="6 8" id="KW-1133">Transmembrane helix</keyword>
<dbReference type="SUPFAM" id="SSF82714">
    <property type="entry name" value="Multidrug efflux transporter AcrB TolC docking domain, DN and DC subdomains"/>
    <property type="match status" value="1"/>
</dbReference>
<evidence type="ECO:0000313" key="9">
    <source>
        <dbReference type="EMBL" id="MRZ57665.1"/>
    </source>
</evidence>
<feature type="transmembrane region" description="Helical" evidence="8">
    <location>
        <begin position="468"/>
        <end position="495"/>
    </location>
</feature>
<keyword evidence="2" id="KW-0813">Transport</keyword>
<evidence type="ECO:0000256" key="3">
    <source>
        <dbReference type="ARBA" id="ARBA00022475"/>
    </source>
</evidence>
<dbReference type="PANTHER" id="PTHR32063:SF9">
    <property type="entry name" value="SIMILAR TO MULTIDRUG RESISTANCE PROTEIN MEXB"/>
    <property type="match status" value="1"/>
</dbReference>
<feature type="transmembrane region" description="Helical" evidence="8">
    <location>
        <begin position="390"/>
        <end position="415"/>
    </location>
</feature>
<dbReference type="RefSeq" id="WP_154398727.1">
    <property type="nucleotide sequence ID" value="NZ_WKNE01000130.1"/>
</dbReference>
<dbReference type="GO" id="GO:0042910">
    <property type="term" value="F:xenobiotic transmembrane transporter activity"/>
    <property type="evidence" value="ECO:0007669"/>
    <property type="project" value="TreeGrafter"/>
</dbReference>
<name>A0A7K0I6E6_PARDI</name>
<dbReference type="GO" id="GO:0005886">
    <property type="term" value="C:plasma membrane"/>
    <property type="evidence" value="ECO:0007669"/>
    <property type="project" value="UniProtKB-SubCell"/>
</dbReference>
<dbReference type="Gene3D" id="3.30.70.1430">
    <property type="entry name" value="Multidrug efflux transporter AcrB pore domain"/>
    <property type="match status" value="2"/>
</dbReference>
<accession>A0A7K0I6E6</accession>
<comment type="caution">
    <text evidence="9">The sequence shown here is derived from an EMBL/GenBank/DDBJ whole genome shotgun (WGS) entry which is preliminary data.</text>
</comment>
<sequence length="669" mass="73166">MKLDRFINRPVLSTVISILIVILGILGLFTLPITQYPDIAPPTVSVRATYTGANAQTVLNSVIAPLEDQINGVENMMYMTSNASNNGSADISIYFKQGTDPDMAAVNVQNRVSMAQGLLPAEVTKIGVTTQKRQNSMLVVFAVYDAEDRYDQKFLENYAKINLIPEVQRVPGVGDANVLGTDYSMRIWLKPDVMAQYKLVPNDVSNVLAEQNVEAAPGSFGEQGNQSFQYTIRYKGRLQTAEEFDNIVVKALPDGEVLRLKDIADIELGRLTYNYVNKVNGHNAVACIVYQMPGTNATETINNIQDLLVRSEATMPPGMKVEVSMNANDFLYASIHEVLKTLLEAFILVFIVVYVFLQDLRSTLIPAIAIPVALIGTFFLLSLIGFSINLLTLCAMVLAIAIVVDDAIVVVEGVHAKLDQGYKSAKQASIDAMSELGGAIVSITLVMMSVFIPVSFMGGTAGIFYRQFGVTMAIAIGLSALNALTLSPALCAIFLKPHDEHGEKKTTFVSRFHTSFNVAYDSLLKSYKKRVLFFIQKKWLAFGTVAASIALLIFFMQVTPTGMVPNEDMGTIMGAVTLPPGASQERTLEIMERVDSLIASDPAVKSRTAITGFSFIGGQGPSYGSFIIKLKDWEERSMTQSAEVVYGSLFMRAQKVVKDAQVLFFTPPM</sequence>
<dbReference type="Gene3D" id="3.30.70.1320">
    <property type="entry name" value="Multidrug efflux transporter AcrB pore domain like"/>
    <property type="match status" value="1"/>
</dbReference>
<feature type="transmembrane region" description="Helical" evidence="8">
    <location>
        <begin position="364"/>
        <end position="384"/>
    </location>
</feature>
<evidence type="ECO:0000256" key="8">
    <source>
        <dbReference type="SAM" id="Phobius"/>
    </source>
</evidence>
<feature type="non-terminal residue" evidence="9">
    <location>
        <position position="669"/>
    </location>
</feature>
<evidence type="ECO:0000256" key="2">
    <source>
        <dbReference type="ARBA" id="ARBA00022448"/>
    </source>
</evidence>
<dbReference type="EMBL" id="WKNE01000130">
    <property type="protein sequence ID" value="MRZ57665.1"/>
    <property type="molecule type" value="Genomic_DNA"/>
</dbReference>
<protein>
    <submittedName>
        <fullName evidence="9">MMPL family transporter</fullName>
    </submittedName>
</protein>
<dbReference type="Proteomes" id="UP000432516">
    <property type="component" value="Unassembled WGS sequence"/>
</dbReference>
<proteinExistence type="predicted"/>
<dbReference type="FunFam" id="1.20.1640.10:FF:000001">
    <property type="entry name" value="Efflux pump membrane transporter"/>
    <property type="match status" value="1"/>
</dbReference>
<dbReference type="FunFam" id="3.30.70.1430:FF:000001">
    <property type="entry name" value="Efflux pump membrane transporter"/>
    <property type="match status" value="1"/>
</dbReference>
<dbReference type="PRINTS" id="PR00702">
    <property type="entry name" value="ACRIFLAVINRP"/>
</dbReference>
<feature type="transmembrane region" description="Helical" evidence="8">
    <location>
        <begin position="436"/>
        <end position="456"/>
    </location>
</feature>
<evidence type="ECO:0000256" key="6">
    <source>
        <dbReference type="ARBA" id="ARBA00022989"/>
    </source>
</evidence>
<keyword evidence="3" id="KW-1003">Cell membrane</keyword>
<comment type="subcellular location">
    <subcellularLocation>
        <location evidence="1">Cell inner membrane</location>
        <topology evidence="1">Multi-pass membrane protein</topology>
    </subcellularLocation>
</comment>
<gene>
    <name evidence="9" type="ORF">GKD68_23600</name>
</gene>
<keyword evidence="4" id="KW-0997">Cell inner membrane</keyword>
<feature type="transmembrane region" description="Helical" evidence="8">
    <location>
        <begin position="12"/>
        <end position="33"/>
    </location>
</feature>
<evidence type="ECO:0000256" key="1">
    <source>
        <dbReference type="ARBA" id="ARBA00004429"/>
    </source>
</evidence>
<dbReference type="InterPro" id="IPR001036">
    <property type="entry name" value="Acrflvin-R"/>
</dbReference>
<dbReference type="SUPFAM" id="SSF82693">
    <property type="entry name" value="Multidrug efflux transporter AcrB pore domain, PN1, PN2, PC1 and PC2 subdomains"/>
    <property type="match status" value="3"/>
</dbReference>
<evidence type="ECO:0000256" key="5">
    <source>
        <dbReference type="ARBA" id="ARBA00022692"/>
    </source>
</evidence>
<dbReference type="AlphaFoldDB" id="A0A7K0I6E6"/>
<evidence type="ECO:0000256" key="7">
    <source>
        <dbReference type="ARBA" id="ARBA00023136"/>
    </source>
</evidence>
<dbReference type="InterPro" id="IPR027463">
    <property type="entry name" value="AcrB_DN_DC_subdom"/>
</dbReference>
<keyword evidence="5 8" id="KW-0812">Transmembrane</keyword>
<feature type="transmembrane region" description="Helical" evidence="8">
    <location>
        <begin position="338"/>
        <end position="357"/>
    </location>
</feature>
<evidence type="ECO:0000313" key="10">
    <source>
        <dbReference type="Proteomes" id="UP000432516"/>
    </source>
</evidence>
<dbReference type="SUPFAM" id="SSF82866">
    <property type="entry name" value="Multidrug efflux transporter AcrB transmembrane domain"/>
    <property type="match status" value="1"/>
</dbReference>
<reference evidence="9 10" key="1">
    <citation type="journal article" date="2019" name="Nat. Med.">
        <title>A library of human gut bacterial isolates paired with longitudinal multiomics data enables mechanistic microbiome research.</title>
        <authorList>
            <person name="Poyet M."/>
            <person name="Groussin M."/>
            <person name="Gibbons S.M."/>
            <person name="Avila-Pacheco J."/>
            <person name="Jiang X."/>
            <person name="Kearney S.M."/>
            <person name="Perrotta A.R."/>
            <person name="Berdy B."/>
            <person name="Zhao S."/>
            <person name="Lieberman T.D."/>
            <person name="Swanson P.K."/>
            <person name="Smith M."/>
            <person name="Roesemann S."/>
            <person name="Alexander J.E."/>
            <person name="Rich S.A."/>
            <person name="Livny J."/>
            <person name="Vlamakis H."/>
            <person name="Clish C."/>
            <person name="Bullock K."/>
            <person name="Deik A."/>
            <person name="Scott J."/>
            <person name="Pierce K.A."/>
            <person name="Xavier R.J."/>
            <person name="Alm E.J."/>
        </authorList>
    </citation>
    <scope>NUCLEOTIDE SEQUENCE [LARGE SCALE GENOMIC DNA]</scope>
    <source>
        <strain evidence="9 10">BIOML-A2</strain>
    </source>
</reference>
<dbReference type="Gene3D" id="3.30.2090.10">
    <property type="entry name" value="Multidrug efflux transporter AcrB TolC docking domain, DN and DC subdomains"/>
    <property type="match status" value="1"/>
</dbReference>
<dbReference type="Gene3D" id="1.20.1640.10">
    <property type="entry name" value="Multidrug efflux transporter AcrB transmembrane domain"/>
    <property type="match status" value="2"/>
</dbReference>